<sequence>MYTVIEKFRDLQDNNKIYEIGDEYTGKKSKKRLAELTTEKNKIGKPLIILEEDDQEEKETEELEAEELEE</sequence>
<evidence type="ECO:0000313" key="2">
    <source>
        <dbReference type="EMBL" id="GGC88075.1"/>
    </source>
</evidence>
<evidence type="ECO:0000313" key="3">
    <source>
        <dbReference type="Proteomes" id="UP000630615"/>
    </source>
</evidence>
<name>A0ABQ1P0M7_9ENTE</name>
<comment type="caution">
    <text evidence="2">The sequence shown here is derived from an EMBL/GenBank/DDBJ whole genome shotgun (WGS) entry which is preliminary data.</text>
</comment>
<evidence type="ECO:0000256" key="1">
    <source>
        <dbReference type="SAM" id="MobiDB-lite"/>
    </source>
</evidence>
<accession>A0ABQ1P0M7</accession>
<proteinExistence type="predicted"/>
<reference evidence="3" key="1">
    <citation type="journal article" date="2019" name="Int. J. Syst. Evol. Microbiol.">
        <title>The Global Catalogue of Microorganisms (GCM) 10K type strain sequencing project: providing services to taxonomists for standard genome sequencing and annotation.</title>
        <authorList>
            <consortium name="The Broad Institute Genomics Platform"/>
            <consortium name="The Broad Institute Genome Sequencing Center for Infectious Disease"/>
            <person name="Wu L."/>
            <person name="Ma J."/>
        </authorList>
    </citation>
    <scope>NUCLEOTIDE SEQUENCE [LARGE SCALE GENOMIC DNA]</scope>
    <source>
        <strain evidence="3">CGMCC 1.15942</strain>
    </source>
</reference>
<dbReference type="RefSeq" id="WP_088271258.1">
    <property type="nucleotide sequence ID" value="NZ_BMKI01000003.1"/>
</dbReference>
<gene>
    <name evidence="2" type="ORF">GCM10011573_17100</name>
</gene>
<organism evidence="2 3">
    <name type="scientific">Enterococcus wangshanyuanii</name>
    <dbReference type="NCBI Taxonomy" id="2005703"/>
    <lineage>
        <taxon>Bacteria</taxon>
        <taxon>Bacillati</taxon>
        <taxon>Bacillota</taxon>
        <taxon>Bacilli</taxon>
        <taxon>Lactobacillales</taxon>
        <taxon>Enterococcaceae</taxon>
        <taxon>Enterococcus</taxon>
    </lineage>
</organism>
<dbReference type="EMBL" id="BMKI01000003">
    <property type="protein sequence ID" value="GGC88075.1"/>
    <property type="molecule type" value="Genomic_DNA"/>
</dbReference>
<protein>
    <submittedName>
        <fullName evidence="2">Uncharacterized protein</fullName>
    </submittedName>
</protein>
<dbReference type="Proteomes" id="UP000630615">
    <property type="component" value="Unassembled WGS sequence"/>
</dbReference>
<feature type="region of interest" description="Disordered" evidence="1">
    <location>
        <begin position="51"/>
        <end position="70"/>
    </location>
</feature>
<keyword evidence="3" id="KW-1185">Reference proteome</keyword>